<dbReference type="InterPro" id="IPR045518">
    <property type="entry name" value="2EXR"/>
</dbReference>
<dbReference type="PANTHER" id="PTHR35910:SF1">
    <property type="entry name" value="2EXR DOMAIN-CONTAINING PROTEIN"/>
    <property type="match status" value="1"/>
</dbReference>
<dbReference type="PANTHER" id="PTHR35910">
    <property type="entry name" value="2EXR DOMAIN-CONTAINING PROTEIN"/>
    <property type="match status" value="1"/>
</dbReference>
<dbReference type="Pfam" id="PF20150">
    <property type="entry name" value="2EXR"/>
    <property type="match status" value="1"/>
</dbReference>
<evidence type="ECO:0000259" key="1">
    <source>
        <dbReference type="Pfam" id="PF20150"/>
    </source>
</evidence>
<evidence type="ECO:0000313" key="2">
    <source>
        <dbReference type="EMBL" id="KAH7152764.1"/>
    </source>
</evidence>
<accession>A0A9P9F4F2</accession>
<gene>
    <name evidence="2" type="ORF">EDB81DRAFT_945720</name>
</gene>
<dbReference type="OrthoDB" id="3596450at2759"/>
<sequence>MHDEFHRFLELPWELREDIWRLAIRPAYPGVHVFTIYNSRFDKDASLNEIQDIVTTHEGYPKTRLAAPRWGSRAIGDTFNSREHTASWTCNNPSTYLIDAGLWTACKESRFIIERAFNSQSWFSDFRSCCDDLHVLCEGKELAREMACFKETDPSKRCYFTVFSKQDLFYLQPHDLETLDWSGTFDCPNLDWLDWPGFRSMSHVAIDYDVTWAIELVNNDYLNTAMLDTLAHMAVDAGTDGSVEFLWLIDYGMERVSKDPDEDLDKVAVFRQGDRRFVDVDQYRPGVWYDPHGAEVHDGRKTTSSFYFVDRLNELIDCWTHMEHYEPTGDTPARWGVLACEHC</sequence>
<organism evidence="2 3">
    <name type="scientific">Dactylonectria macrodidyma</name>
    <dbReference type="NCBI Taxonomy" id="307937"/>
    <lineage>
        <taxon>Eukaryota</taxon>
        <taxon>Fungi</taxon>
        <taxon>Dikarya</taxon>
        <taxon>Ascomycota</taxon>
        <taxon>Pezizomycotina</taxon>
        <taxon>Sordariomycetes</taxon>
        <taxon>Hypocreomycetidae</taxon>
        <taxon>Hypocreales</taxon>
        <taxon>Nectriaceae</taxon>
        <taxon>Dactylonectria</taxon>
    </lineage>
</organism>
<name>A0A9P9F4F2_9HYPO</name>
<protein>
    <recommendedName>
        <fullName evidence="1">2EXR domain-containing protein</fullName>
    </recommendedName>
</protein>
<evidence type="ECO:0000313" key="3">
    <source>
        <dbReference type="Proteomes" id="UP000738349"/>
    </source>
</evidence>
<dbReference type="EMBL" id="JAGMUV010000006">
    <property type="protein sequence ID" value="KAH7152764.1"/>
    <property type="molecule type" value="Genomic_DNA"/>
</dbReference>
<dbReference type="Proteomes" id="UP000738349">
    <property type="component" value="Unassembled WGS sequence"/>
</dbReference>
<proteinExistence type="predicted"/>
<comment type="caution">
    <text evidence="2">The sequence shown here is derived from an EMBL/GenBank/DDBJ whole genome shotgun (WGS) entry which is preliminary data.</text>
</comment>
<dbReference type="AlphaFoldDB" id="A0A9P9F4F2"/>
<feature type="domain" description="2EXR" evidence="1">
    <location>
        <begin position="5"/>
        <end position="113"/>
    </location>
</feature>
<keyword evidence="3" id="KW-1185">Reference proteome</keyword>
<reference evidence="2" key="1">
    <citation type="journal article" date="2021" name="Nat. Commun.">
        <title>Genetic determinants of endophytism in the Arabidopsis root mycobiome.</title>
        <authorList>
            <person name="Mesny F."/>
            <person name="Miyauchi S."/>
            <person name="Thiergart T."/>
            <person name="Pickel B."/>
            <person name="Atanasova L."/>
            <person name="Karlsson M."/>
            <person name="Huettel B."/>
            <person name="Barry K.W."/>
            <person name="Haridas S."/>
            <person name="Chen C."/>
            <person name="Bauer D."/>
            <person name="Andreopoulos W."/>
            <person name="Pangilinan J."/>
            <person name="LaButti K."/>
            <person name="Riley R."/>
            <person name="Lipzen A."/>
            <person name="Clum A."/>
            <person name="Drula E."/>
            <person name="Henrissat B."/>
            <person name="Kohler A."/>
            <person name="Grigoriev I.V."/>
            <person name="Martin F.M."/>
            <person name="Hacquard S."/>
        </authorList>
    </citation>
    <scope>NUCLEOTIDE SEQUENCE</scope>
    <source>
        <strain evidence="2">MPI-CAGE-AT-0147</strain>
    </source>
</reference>